<evidence type="ECO:0008006" key="3">
    <source>
        <dbReference type="Google" id="ProtNLM"/>
    </source>
</evidence>
<dbReference type="SUPFAM" id="SSF47616">
    <property type="entry name" value="GST C-terminal domain-like"/>
    <property type="match status" value="1"/>
</dbReference>
<name>A0A816FPV6_ADIRI</name>
<evidence type="ECO:0000313" key="1">
    <source>
        <dbReference type="EMBL" id="CAF1664307.1"/>
    </source>
</evidence>
<evidence type="ECO:0000313" key="2">
    <source>
        <dbReference type="Proteomes" id="UP000663828"/>
    </source>
</evidence>
<accession>A0A816FPV6</accession>
<comment type="caution">
    <text evidence="1">The sequence shown here is derived from an EMBL/GenBank/DDBJ whole genome shotgun (WGS) entry which is preliminary data.</text>
</comment>
<organism evidence="1 2">
    <name type="scientific">Adineta ricciae</name>
    <name type="common">Rotifer</name>
    <dbReference type="NCBI Taxonomy" id="249248"/>
    <lineage>
        <taxon>Eukaryota</taxon>
        <taxon>Metazoa</taxon>
        <taxon>Spiralia</taxon>
        <taxon>Gnathifera</taxon>
        <taxon>Rotifera</taxon>
        <taxon>Eurotatoria</taxon>
        <taxon>Bdelloidea</taxon>
        <taxon>Adinetida</taxon>
        <taxon>Adinetidae</taxon>
        <taxon>Adineta</taxon>
    </lineage>
</organism>
<protein>
    <recommendedName>
        <fullName evidence="3">Glutathione S-transferase</fullName>
    </recommendedName>
</protein>
<dbReference type="EMBL" id="CAJNOR010011883">
    <property type="protein sequence ID" value="CAF1664307.1"/>
    <property type="molecule type" value="Genomic_DNA"/>
</dbReference>
<dbReference type="InterPro" id="IPR036282">
    <property type="entry name" value="Glutathione-S-Trfase_C_sf"/>
</dbReference>
<keyword evidence="2" id="KW-1185">Reference proteome</keyword>
<dbReference type="Proteomes" id="UP000663828">
    <property type="component" value="Unassembled WGS sequence"/>
</dbReference>
<dbReference type="Gene3D" id="3.40.30.10">
    <property type="entry name" value="Glutaredoxin"/>
    <property type="match status" value="1"/>
</dbReference>
<dbReference type="AlphaFoldDB" id="A0A816FPV6"/>
<gene>
    <name evidence="1" type="ORF">XAT740_LOCUS57474</name>
</gene>
<sequence>MIINIAYSLSKILIVHHLGISQSERIVWLCEELEIPYQLIHYDCDLEDRLGANEYLAENEFTAADIMILFPSETIRAYLKGIGARRGYQRAMKKGDPEFTPLLD</sequence>
<proteinExistence type="predicted"/>
<reference evidence="1" key="1">
    <citation type="submission" date="2021-02" db="EMBL/GenBank/DDBJ databases">
        <authorList>
            <person name="Nowell W R."/>
        </authorList>
    </citation>
    <scope>NUCLEOTIDE SEQUENCE</scope>
</reference>